<name>A0A7J6P8Y1_PEROL</name>
<comment type="caution">
    <text evidence="2">The sequence shown here is derived from an EMBL/GenBank/DDBJ whole genome shotgun (WGS) entry which is preliminary data.</text>
</comment>
<gene>
    <name evidence="2" type="ORF">FOZ62_030630</name>
</gene>
<feature type="compositionally biased region" description="Basic and acidic residues" evidence="1">
    <location>
        <begin position="111"/>
        <end position="130"/>
    </location>
</feature>
<feature type="compositionally biased region" description="Basic and acidic residues" evidence="1">
    <location>
        <begin position="23"/>
        <end position="53"/>
    </location>
</feature>
<protein>
    <submittedName>
        <fullName evidence="2">Uncharacterized protein</fullName>
    </submittedName>
</protein>
<accession>A0A7J6P8Y1</accession>
<organism evidence="2 3">
    <name type="scientific">Perkinsus olseni</name>
    <name type="common">Perkinsus atlanticus</name>
    <dbReference type="NCBI Taxonomy" id="32597"/>
    <lineage>
        <taxon>Eukaryota</taxon>
        <taxon>Sar</taxon>
        <taxon>Alveolata</taxon>
        <taxon>Perkinsozoa</taxon>
        <taxon>Perkinsea</taxon>
        <taxon>Perkinsida</taxon>
        <taxon>Perkinsidae</taxon>
        <taxon>Perkinsus</taxon>
    </lineage>
</organism>
<feature type="region of interest" description="Disordered" evidence="1">
    <location>
        <begin position="80"/>
        <end position="192"/>
    </location>
</feature>
<reference evidence="2 3" key="1">
    <citation type="submission" date="2020-04" db="EMBL/GenBank/DDBJ databases">
        <title>Perkinsus olseni comparative genomics.</title>
        <authorList>
            <person name="Bogema D.R."/>
        </authorList>
    </citation>
    <scope>NUCLEOTIDE SEQUENCE [LARGE SCALE GENOMIC DNA]</scope>
    <source>
        <strain evidence="2">ATCC PRA-205</strain>
    </source>
</reference>
<evidence type="ECO:0000256" key="1">
    <source>
        <dbReference type="SAM" id="MobiDB-lite"/>
    </source>
</evidence>
<dbReference type="AlphaFoldDB" id="A0A7J6P8Y1"/>
<evidence type="ECO:0000313" key="3">
    <source>
        <dbReference type="Proteomes" id="UP000574390"/>
    </source>
</evidence>
<feature type="compositionally biased region" description="Basic and acidic residues" evidence="1">
    <location>
        <begin position="1"/>
        <end position="15"/>
    </location>
</feature>
<evidence type="ECO:0000313" key="2">
    <source>
        <dbReference type="EMBL" id="KAF4692549.1"/>
    </source>
</evidence>
<dbReference type="EMBL" id="JABANM010036154">
    <property type="protein sequence ID" value="KAF4692549.1"/>
    <property type="molecule type" value="Genomic_DNA"/>
</dbReference>
<dbReference type="Proteomes" id="UP000574390">
    <property type="component" value="Unassembled WGS sequence"/>
</dbReference>
<feature type="region of interest" description="Disordered" evidence="1">
    <location>
        <begin position="1"/>
        <end position="53"/>
    </location>
</feature>
<proteinExistence type="predicted"/>
<feature type="compositionally biased region" description="Basic residues" evidence="1">
    <location>
        <begin position="169"/>
        <end position="186"/>
    </location>
</feature>
<sequence length="192" mass="23250">MGGYRRGESSDDRRSYYSSDYDEFGRDRRSDRYGGGRREDDGEYRRGRGREPDREWLEKRMKDRWSSCSSREIAEMILAEDRTCARSKPGPLRSSDEDNDSEEALKINTRRSKEEKEREERFHTAVDPRRIQNRCQVQRAMDPKFKSPRKRSKSEDDSSDSDSSDSDRRSRRHRSHRKEKRRRHRHEEREER</sequence>